<dbReference type="AlphaFoldDB" id="A0A5Q0BHN2"/>
<evidence type="ECO:0000313" key="4">
    <source>
        <dbReference type="Proteomes" id="UP000325755"/>
    </source>
</evidence>
<sequence>MKVKIPLNITSRLADVIRANVGEKSFTRWQFMWTMTSPLFRAVRETVSNRSLRCWQSVDKAVDWVERHGLYIIAGLLLVSTLLWFAALKGSVPSRLIHGFLYSLQFIVLNKRVDDVQETLLRYGLYLPLFALPFFASIAFFGALFRERLVPFLQTREVATLNHHHVIVGYGAFGQALAKELGKNGRTVVGIDLPGSPAIPVANSILLRYDALHVPIVNKANMESAKCVYLLLPSERDNLRILEKITQQLQNKNVKVFLRTETNNMQRLIADWVGLKAFNLNTGLDIRPCSPIDIAARGVVNAYAPDLYAATDREGPIAQMVMVTGASAAAKALVLRLARIGVFSPQGKLQLVWAGEGVDKAYAEIAAIYPALETGFDRRQFWGAPADISQIYFDRVLPPIKIDILDSPAAHAIRGGALDHVCGARRPSVIYVCHESAVRNLAEARDLQAALCSHDTLMGEKESRQRLILAVQSPSVLGIGDGADVAVLNVLSYRIEEVSIDSVFANTVADDRADELAKGFDSAYVQRRKIDELAWVQKKFFLKESNRELADHLAIKARYSGIDAKKVADCVFKGTAAISDDDRKLMELHRDDLIAMEQLRYRAFMFMNGFAHGSRPEEEDEQKKFGKELDRSLRINASLLKENLSSTERAKDEDIIDVSLTALRLRSAENSR</sequence>
<feature type="transmembrane region" description="Helical" evidence="1">
    <location>
        <begin position="125"/>
        <end position="145"/>
    </location>
</feature>
<dbReference type="InterPro" id="IPR003148">
    <property type="entry name" value="RCK_N"/>
</dbReference>
<dbReference type="RefSeq" id="WP_153247671.1">
    <property type="nucleotide sequence ID" value="NZ_CP044205.1"/>
</dbReference>
<feature type="domain" description="RCK N-terminal" evidence="2">
    <location>
        <begin position="166"/>
        <end position="264"/>
    </location>
</feature>
<keyword evidence="4" id="KW-1185">Reference proteome</keyword>
<dbReference type="InParanoid" id="A0A5Q0BHN2"/>
<name>A0A5Q0BHN2_9GAMM</name>
<accession>A0A5Q0BHN2</accession>
<keyword evidence="1" id="KW-1133">Transmembrane helix</keyword>
<protein>
    <recommendedName>
        <fullName evidence="2">RCK N-terminal domain-containing protein</fullName>
    </recommendedName>
</protein>
<feature type="transmembrane region" description="Helical" evidence="1">
    <location>
        <begin position="70"/>
        <end position="90"/>
    </location>
</feature>
<dbReference type="EMBL" id="CP044205">
    <property type="protein sequence ID" value="QFY41687.1"/>
    <property type="molecule type" value="Genomic_DNA"/>
</dbReference>
<feature type="transmembrane region" description="Helical" evidence="1">
    <location>
        <begin position="96"/>
        <end position="113"/>
    </location>
</feature>
<dbReference type="OrthoDB" id="9781411at2"/>
<gene>
    <name evidence="3" type="ORF">F6R98_02805</name>
</gene>
<evidence type="ECO:0000259" key="2">
    <source>
        <dbReference type="Pfam" id="PF02254"/>
    </source>
</evidence>
<organism evidence="3 4">
    <name type="scientific">Candidatus Methylospira mobilis</name>
    <dbReference type="NCBI Taxonomy" id="1808979"/>
    <lineage>
        <taxon>Bacteria</taxon>
        <taxon>Pseudomonadati</taxon>
        <taxon>Pseudomonadota</taxon>
        <taxon>Gammaproteobacteria</taxon>
        <taxon>Methylococcales</taxon>
        <taxon>Methylococcaceae</taxon>
        <taxon>Candidatus Methylospira</taxon>
    </lineage>
</organism>
<evidence type="ECO:0000256" key="1">
    <source>
        <dbReference type="SAM" id="Phobius"/>
    </source>
</evidence>
<dbReference type="Gene3D" id="3.40.50.720">
    <property type="entry name" value="NAD(P)-binding Rossmann-like Domain"/>
    <property type="match status" value="1"/>
</dbReference>
<dbReference type="KEGG" id="mmob:F6R98_02805"/>
<proteinExistence type="predicted"/>
<keyword evidence="1" id="KW-0812">Transmembrane</keyword>
<dbReference type="GO" id="GO:0006813">
    <property type="term" value="P:potassium ion transport"/>
    <property type="evidence" value="ECO:0007669"/>
    <property type="project" value="InterPro"/>
</dbReference>
<dbReference type="Proteomes" id="UP000325755">
    <property type="component" value="Chromosome"/>
</dbReference>
<evidence type="ECO:0000313" key="3">
    <source>
        <dbReference type="EMBL" id="QFY41687.1"/>
    </source>
</evidence>
<keyword evidence="1" id="KW-0472">Membrane</keyword>
<dbReference type="SUPFAM" id="SSF51735">
    <property type="entry name" value="NAD(P)-binding Rossmann-fold domains"/>
    <property type="match status" value="1"/>
</dbReference>
<reference evidence="3 4" key="1">
    <citation type="submission" date="2019-09" db="EMBL/GenBank/DDBJ databases">
        <title>Ecophysiology of the spiral-shaped methanotroph Methylospira mobilis as revealed by the complete genome sequence.</title>
        <authorList>
            <person name="Oshkin I.Y."/>
            <person name="Dedysh S.N."/>
            <person name="Miroshnikov K."/>
            <person name="Danilova O.V."/>
            <person name="Hakobyan A."/>
            <person name="Liesack W."/>
        </authorList>
    </citation>
    <scope>NUCLEOTIDE SEQUENCE [LARGE SCALE GENOMIC DNA]</scope>
    <source>
        <strain evidence="3 4">Shm1</strain>
    </source>
</reference>
<dbReference type="Pfam" id="PF02254">
    <property type="entry name" value="TrkA_N"/>
    <property type="match status" value="1"/>
</dbReference>
<dbReference type="InterPro" id="IPR036291">
    <property type="entry name" value="NAD(P)-bd_dom_sf"/>
</dbReference>